<dbReference type="InterPro" id="IPR021067">
    <property type="entry name" value="Glycosyltransferase"/>
</dbReference>
<dbReference type="Pfam" id="PF11397">
    <property type="entry name" value="GlcNAc"/>
    <property type="match status" value="1"/>
</dbReference>
<sequence length="468" mass="52969">MAFQTPMSALRLPQSRLRGRDVASMGAKEVALFRRRRAIAGVALMALCLCAMMTWRLFTHLPSTTTSSTSSAVESPRRSLHQTLSPETKQQQRLEQENQLADERQRLEEEEATRGFRDEKQIAVVLTHFQDSDACAQTLVDARATAFLEPRIHFRVFEELYLTQEQTCVQRFCERKPKDCKQLLRSGQLRTQRRDASGAVGASVARYAAEGMVERKFANDFYLSVDPAVVVFTENWDLELLKQWYSVGNDMAILSVAPKSIELRGLTNSTMLVQCSARIHSKSEDAVVEFNAPEPVPRQGAALLSPVLQTQYSEVFHFGPTHALFDVRSDPHTPLISVGHEYSRATRFWTRGYDFYAPNEDVLFGQYQWQESPLPMSSGAIDDDTDKRRERRMDEANRRIRRLLGLSVSAQDGQLEQSEAYALGSQRSLEAWQQFSGVNPRAAYNESTTNQFSLCGALASGKVRYVPY</sequence>
<dbReference type="OrthoDB" id="61578at2759"/>
<comment type="caution">
    <text evidence="3">The sequence shown here is derived from an EMBL/GenBank/DDBJ whole genome shotgun (WGS) entry which is preliminary data.</text>
</comment>
<dbReference type="PANTHER" id="PTHR34496">
    <property type="entry name" value="GLCNAC TRANSFERASE-RELATED"/>
    <property type="match status" value="1"/>
</dbReference>
<feature type="compositionally biased region" description="Basic and acidic residues" evidence="1">
    <location>
        <begin position="90"/>
        <end position="99"/>
    </location>
</feature>
<protein>
    <submittedName>
        <fullName evidence="3">Uncharacterized protein</fullName>
    </submittedName>
</protein>
<evidence type="ECO:0000313" key="3">
    <source>
        <dbReference type="EMBL" id="KAG7387203.1"/>
    </source>
</evidence>
<evidence type="ECO:0000256" key="1">
    <source>
        <dbReference type="SAM" id="MobiDB-lite"/>
    </source>
</evidence>
<organism evidence="3 4">
    <name type="scientific">Phytophthora pseudosyringae</name>
    <dbReference type="NCBI Taxonomy" id="221518"/>
    <lineage>
        <taxon>Eukaryota</taxon>
        <taxon>Sar</taxon>
        <taxon>Stramenopiles</taxon>
        <taxon>Oomycota</taxon>
        <taxon>Peronosporomycetes</taxon>
        <taxon>Peronosporales</taxon>
        <taxon>Peronosporaceae</taxon>
        <taxon>Phytophthora</taxon>
    </lineage>
</organism>
<gene>
    <name evidence="3" type="ORF">PHYPSEUDO_014595</name>
</gene>
<proteinExistence type="predicted"/>
<feature type="region of interest" description="Disordered" evidence="1">
    <location>
        <begin position="66"/>
        <end position="99"/>
    </location>
</feature>
<keyword evidence="2" id="KW-1133">Transmembrane helix</keyword>
<accession>A0A8T1W4Z8</accession>
<dbReference type="AlphaFoldDB" id="A0A8T1W4Z8"/>
<keyword evidence="2" id="KW-0812">Transmembrane</keyword>
<dbReference type="EMBL" id="JAGDFM010000084">
    <property type="protein sequence ID" value="KAG7387203.1"/>
    <property type="molecule type" value="Genomic_DNA"/>
</dbReference>
<evidence type="ECO:0000313" key="4">
    <source>
        <dbReference type="Proteomes" id="UP000694044"/>
    </source>
</evidence>
<name>A0A8T1W4Z8_9STRA</name>
<dbReference type="Proteomes" id="UP000694044">
    <property type="component" value="Unassembled WGS sequence"/>
</dbReference>
<dbReference type="PANTHER" id="PTHR34496:SF6">
    <property type="entry name" value="GLYCOSYLTRANSFERASE 2-LIKE DOMAIN-CONTAINING PROTEIN"/>
    <property type="match status" value="1"/>
</dbReference>
<reference evidence="3" key="1">
    <citation type="submission" date="2021-02" db="EMBL/GenBank/DDBJ databases">
        <authorList>
            <person name="Palmer J.M."/>
        </authorList>
    </citation>
    <scope>NUCLEOTIDE SEQUENCE</scope>
    <source>
        <strain evidence="3">SCRP734</strain>
    </source>
</reference>
<evidence type="ECO:0000256" key="2">
    <source>
        <dbReference type="SAM" id="Phobius"/>
    </source>
</evidence>
<feature type="transmembrane region" description="Helical" evidence="2">
    <location>
        <begin position="38"/>
        <end position="58"/>
    </location>
</feature>
<keyword evidence="2" id="KW-0472">Membrane</keyword>
<keyword evidence="4" id="KW-1185">Reference proteome</keyword>